<keyword evidence="1" id="KW-0614">Plasmid</keyword>
<dbReference type="KEGG" id="aon:DEH84_18935"/>
<keyword evidence="2" id="KW-1185">Reference proteome</keyword>
<dbReference type="EMBL" id="CP029211">
    <property type="protein sequence ID" value="AWI55652.1"/>
    <property type="molecule type" value="Genomic_DNA"/>
</dbReference>
<accession>A0A2U8FX67</accession>
<geneLocation type="plasmid" evidence="2">
    <name>ptb101</name>
</geneLocation>
<protein>
    <submittedName>
        <fullName evidence="1">Formylmethanofuran dehydrogenase</fullName>
    </submittedName>
</protein>
<dbReference type="Proteomes" id="UP000244892">
    <property type="component" value="Plasmid pTB101"/>
</dbReference>
<proteinExistence type="predicted"/>
<dbReference type="OrthoDB" id="240576at2"/>
<dbReference type="AlphaFoldDB" id="A0A2U8FX67"/>
<gene>
    <name evidence="1" type="ORF">DEH84_18935</name>
</gene>
<evidence type="ECO:0000313" key="1">
    <source>
        <dbReference type="EMBL" id="AWI55652.1"/>
    </source>
</evidence>
<dbReference type="RefSeq" id="WP_109038761.1">
    <property type="nucleotide sequence ID" value="NZ_CP029211.1"/>
</dbReference>
<reference evidence="1 2" key="1">
    <citation type="submission" date="2018-05" db="EMBL/GenBank/DDBJ databases">
        <title>complete genome sequence of Aquabacterium olei NBRC 110486.</title>
        <authorList>
            <person name="Tang B."/>
            <person name="Chang J."/>
            <person name="Zhang L."/>
            <person name="Yang H."/>
        </authorList>
    </citation>
    <scope>NUCLEOTIDE SEQUENCE [LARGE SCALE GENOMIC DNA]</scope>
    <source>
        <strain evidence="1 2">NBRC 110486</strain>
        <plasmid evidence="2">Plasmid ptb101</plasmid>
    </source>
</reference>
<organism evidence="1 2">
    <name type="scientific">Aquabacterium olei</name>
    <dbReference type="NCBI Taxonomy" id="1296669"/>
    <lineage>
        <taxon>Bacteria</taxon>
        <taxon>Pseudomonadati</taxon>
        <taxon>Pseudomonadota</taxon>
        <taxon>Betaproteobacteria</taxon>
        <taxon>Burkholderiales</taxon>
        <taxon>Aquabacterium</taxon>
    </lineage>
</organism>
<name>A0A2U8FX67_9BURK</name>
<evidence type="ECO:0000313" key="2">
    <source>
        <dbReference type="Proteomes" id="UP000244892"/>
    </source>
</evidence>
<sequence length="429" mass="45311">MNALSDSSHATPAAETPPWTCPYCALLCDHAQVDLADPPRLRGASCPRADGALAHLLPADNPEATQAWVKGTRASVAEALDVAAQWLSQSCRPLLGGLATDVAGARALYRLAACTHAVADHAHGQALHNAVRAQQDKGTFYTTLSEVLNRCDLLVCVGTQPAARYPLFYERCGIGRTDLPRRHVVYLGADLDPALPQGEHVHGEAQAVGAPLAPTLSELAACVRGHVAADARVAAWQPLVDRLRVARYPVFVWEPGMAGPHGELVGEALYRLVAELNVQGRATTLSLGGGEGAYAVNQAWTWLSGLPLRTEHSPAGLTHDPVRLACSRLLARGEVDLLLWVASFQPGLIPPDTSLPQIILGRPGLVRPEGDVVFIPVATPGIEAGGHLFRADGGVVLPLRPIRPSSLPTVAEVVEGLLQRLQALTGAPA</sequence>